<organism evidence="2 3">
    <name type="scientific">Bailinhaonella thermotolerans</name>
    <dbReference type="NCBI Taxonomy" id="1070861"/>
    <lineage>
        <taxon>Bacteria</taxon>
        <taxon>Bacillati</taxon>
        <taxon>Actinomycetota</taxon>
        <taxon>Actinomycetes</taxon>
        <taxon>Streptosporangiales</taxon>
        <taxon>Streptosporangiaceae</taxon>
        <taxon>Bailinhaonella</taxon>
    </lineage>
</organism>
<feature type="domain" description="N(4)-bis(aminopropyl)spermidine synthase C-terminal" evidence="1">
    <location>
        <begin position="108"/>
        <end position="290"/>
    </location>
</feature>
<dbReference type="GO" id="GO:0032259">
    <property type="term" value="P:methylation"/>
    <property type="evidence" value="ECO:0007669"/>
    <property type="project" value="UniProtKB-KW"/>
</dbReference>
<dbReference type="GO" id="GO:0008168">
    <property type="term" value="F:methyltransferase activity"/>
    <property type="evidence" value="ECO:0007669"/>
    <property type="project" value="UniProtKB-KW"/>
</dbReference>
<dbReference type="Gene3D" id="3.40.50.150">
    <property type="entry name" value="Vaccinia Virus protein VP39"/>
    <property type="match status" value="1"/>
</dbReference>
<evidence type="ECO:0000313" key="3">
    <source>
        <dbReference type="Proteomes" id="UP000265768"/>
    </source>
</evidence>
<gene>
    <name evidence="2" type="ORF">D5H75_28325</name>
</gene>
<evidence type="ECO:0000313" key="2">
    <source>
        <dbReference type="EMBL" id="RJL24707.1"/>
    </source>
</evidence>
<keyword evidence="2" id="KW-0489">Methyltransferase</keyword>
<accession>A0A3A4AD75</accession>
<comment type="caution">
    <text evidence="2">The sequence shown here is derived from an EMBL/GenBank/DDBJ whole genome shotgun (WGS) entry which is preliminary data.</text>
</comment>
<proteinExistence type="predicted"/>
<dbReference type="Proteomes" id="UP000265768">
    <property type="component" value="Unassembled WGS sequence"/>
</dbReference>
<dbReference type="EMBL" id="QZEY01000014">
    <property type="protein sequence ID" value="RJL24707.1"/>
    <property type="molecule type" value="Genomic_DNA"/>
</dbReference>
<dbReference type="SUPFAM" id="SSF53335">
    <property type="entry name" value="S-adenosyl-L-methionine-dependent methyltransferases"/>
    <property type="match status" value="1"/>
</dbReference>
<protein>
    <submittedName>
        <fullName evidence="2">Putative methyltransferase</fullName>
    </submittedName>
</protein>
<dbReference type="AlphaFoldDB" id="A0A3A4AD75"/>
<evidence type="ECO:0000259" key="1">
    <source>
        <dbReference type="Pfam" id="PF01861"/>
    </source>
</evidence>
<dbReference type="InterPro" id="IPR029063">
    <property type="entry name" value="SAM-dependent_MTases_sf"/>
</dbReference>
<keyword evidence="3" id="KW-1185">Reference proteome</keyword>
<reference evidence="2 3" key="1">
    <citation type="submission" date="2018-09" db="EMBL/GenBank/DDBJ databases">
        <title>YIM 75507 draft genome.</title>
        <authorList>
            <person name="Tang S."/>
            <person name="Feng Y."/>
        </authorList>
    </citation>
    <scope>NUCLEOTIDE SEQUENCE [LARGE SCALE GENOMIC DNA]</scope>
    <source>
        <strain evidence="2 3">YIM 75507</strain>
    </source>
</reference>
<sequence length="520" mass="55804">MWEAVSVSGTGHEELSLLLEEAAADSRRLRHALAALTDGRWRSLGELVREAATSRRSVEALLRAVELERQGELFRVPPARAAAYRRLTAVSGLADPVSHLVDPALVARVEKAIAAGPAALASLDHVSATAETVVRRALLLRERFWMPGARLLCVGDHDLTSVAVALVCPEAEVTVVDVDDRVLAHIDAQGLPIRTRWADLRLGLPASAAAWADLAISDPPYTPEGMGLFALRALEGLRDRERGRLLMAYGASERTPALALKVQNAFAELNLAIEAMWPDFNRYHGAEAIGSAADLYVLRPTAKTWPAVAARGDRVETRIYTHGPQSIEAGERPEAWESAGEPDLLVGDWPASVLPRLPRVRLSTWLAKPYKSDPRQVAVTLPAGLGAALPRVLLATRADRVRVRVEPRETPPGLAALVSPVYSVRPVPGGVEAVRLPRPAPGTAEEAVRRVLDAAHGKLLNTWREALIALARARGETLTKNEAKAAVLAAAPWAADTTVLDLPAHRLRALPAAIAGTAAP</sequence>
<dbReference type="OrthoDB" id="7593728at2"/>
<name>A0A3A4AD75_9ACTN</name>
<dbReference type="Pfam" id="PF01861">
    <property type="entry name" value="BpsA_C"/>
    <property type="match status" value="1"/>
</dbReference>
<keyword evidence="2" id="KW-0808">Transferase</keyword>
<dbReference type="InterPro" id="IPR002723">
    <property type="entry name" value="BpsA_C"/>
</dbReference>